<evidence type="ECO:0000313" key="1">
    <source>
        <dbReference type="EMBL" id="AEV34359.1"/>
    </source>
</evidence>
<evidence type="ECO:0000313" key="2">
    <source>
        <dbReference type="Proteomes" id="UP000005631"/>
    </source>
</evidence>
<dbReference type="EMBL" id="CP003156">
    <property type="protein sequence ID" value="AEV34359.1"/>
    <property type="molecule type" value="Genomic_DNA"/>
</dbReference>
<evidence type="ECO:0008006" key="3">
    <source>
        <dbReference type="Google" id="ProtNLM"/>
    </source>
</evidence>
<dbReference type="Proteomes" id="UP000005631">
    <property type="component" value="Chromosome"/>
</dbReference>
<keyword evidence="2" id="KW-1185">Reference proteome</keyword>
<dbReference type="AlphaFoldDB" id="G8R5P3"/>
<sequence>MLKMNKAREDKTDLPVTTFGYTTFYNCRHLLIQLDGKARVILDMICERMDENNMIQIDSMVHQEMCDHIEYVTKQSNWISYSVFRKKLTLLRKTELLVETRVSDLYIVNPKYFEGPGRNAQKIQAYLLKNDPMSNKFTRTYKPRKKLPR</sequence>
<accession>G8R5P3</accession>
<dbReference type="KEGG" id="oho:Oweho_3410"/>
<reference evidence="1 2" key="1">
    <citation type="journal article" date="2012" name="Stand. Genomic Sci.">
        <title>Genome sequence of the orange-pigmented seawater bacterium Owenweeksia hongkongensis type strain (UST20020801(T)).</title>
        <authorList>
            <person name="Riedel T."/>
            <person name="Held B."/>
            <person name="Nolan M."/>
            <person name="Lucas S."/>
            <person name="Lapidus A."/>
            <person name="Tice H."/>
            <person name="Del Rio T.G."/>
            <person name="Cheng J.F."/>
            <person name="Han C."/>
            <person name="Tapia R."/>
            <person name="Goodwin L.A."/>
            <person name="Pitluck S."/>
            <person name="Liolios K."/>
            <person name="Mavromatis K."/>
            <person name="Pagani I."/>
            <person name="Ivanova N."/>
            <person name="Mikhailova N."/>
            <person name="Pati A."/>
            <person name="Chen A."/>
            <person name="Palaniappan K."/>
            <person name="Rohde M."/>
            <person name="Tindall B.J."/>
            <person name="Detter J.C."/>
            <person name="Goker M."/>
            <person name="Woyke T."/>
            <person name="Bristow J."/>
            <person name="Eisen J.A."/>
            <person name="Markowitz V."/>
            <person name="Hugenholtz P."/>
            <person name="Klenk H.P."/>
            <person name="Kyrpides N.C."/>
        </authorList>
    </citation>
    <scope>NUCLEOTIDE SEQUENCE</scope>
    <source>
        <strain evidence="2">DSM 17368 / JCM 12287 / NRRL B-23963</strain>
    </source>
</reference>
<gene>
    <name evidence="1" type="ordered locus">Oweho_3410</name>
</gene>
<protein>
    <recommendedName>
        <fullName evidence="3">Plasmid replication protein RepL domain-containing protein</fullName>
    </recommendedName>
</protein>
<organism evidence="1 2">
    <name type="scientific">Owenweeksia hongkongensis (strain DSM 17368 / CIP 108786 / JCM 12287 / NRRL B-23963 / UST20020801)</name>
    <dbReference type="NCBI Taxonomy" id="926562"/>
    <lineage>
        <taxon>Bacteria</taxon>
        <taxon>Pseudomonadati</taxon>
        <taxon>Bacteroidota</taxon>
        <taxon>Flavobacteriia</taxon>
        <taxon>Flavobacteriales</taxon>
        <taxon>Owenweeksiaceae</taxon>
        <taxon>Owenweeksia</taxon>
    </lineage>
</organism>
<name>G8R5P3_OWEHD</name>
<proteinExistence type="predicted"/>
<dbReference type="HOGENOM" id="CLU_1747809_0_0_10"/>